<dbReference type="Proteomes" id="UP000485880">
    <property type="component" value="Unassembled WGS sequence"/>
</dbReference>
<evidence type="ECO:0000313" key="3">
    <source>
        <dbReference type="Proteomes" id="UP000485880"/>
    </source>
</evidence>
<evidence type="ECO:0000313" key="2">
    <source>
        <dbReference type="EMBL" id="VTZ48747.1"/>
    </source>
</evidence>
<comment type="caution">
    <text evidence="2">The sequence shown here is derived from an EMBL/GenBank/DDBJ whole genome shotgun (WGS) entry which is preliminary data.</text>
</comment>
<reference evidence="2 3" key="1">
    <citation type="submission" date="2019-05" db="EMBL/GenBank/DDBJ databases">
        <authorList>
            <person name="Farhan Ul Haque M."/>
        </authorList>
    </citation>
    <scope>NUCLEOTIDE SEQUENCE [LARGE SCALE GENOMIC DNA]</scope>
    <source>
        <strain evidence="2">2</strain>
    </source>
</reference>
<gene>
    <name evidence="2" type="ORF">MPC4_110047</name>
</gene>
<name>A0A8B6M137_METTU</name>
<proteinExistence type="predicted"/>
<feature type="region of interest" description="Disordered" evidence="1">
    <location>
        <begin position="55"/>
        <end position="96"/>
    </location>
</feature>
<keyword evidence="3" id="KW-1185">Reference proteome</keyword>
<dbReference type="EMBL" id="CABFMQ020000013">
    <property type="protein sequence ID" value="VTZ48747.1"/>
    <property type="molecule type" value="Genomic_DNA"/>
</dbReference>
<dbReference type="AlphaFoldDB" id="A0A8B6M137"/>
<evidence type="ECO:0000256" key="1">
    <source>
        <dbReference type="SAM" id="MobiDB-lite"/>
    </source>
</evidence>
<accession>A0A8B6M137</accession>
<organism evidence="2 3">
    <name type="scientific">Methylocella tundrae</name>
    <dbReference type="NCBI Taxonomy" id="227605"/>
    <lineage>
        <taxon>Bacteria</taxon>
        <taxon>Pseudomonadati</taxon>
        <taxon>Pseudomonadota</taxon>
        <taxon>Alphaproteobacteria</taxon>
        <taxon>Hyphomicrobiales</taxon>
        <taxon>Beijerinckiaceae</taxon>
        <taxon>Methylocella</taxon>
    </lineage>
</organism>
<protein>
    <submittedName>
        <fullName evidence="2">Uncharacterized protein</fullName>
    </submittedName>
</protein>
<sequence>MRPPLVSRYLCALCSRPTSEARVTDNPVAMRILAAFGWTEETAYADWDTMLAHLPRRPRRGSMPKPNRPKTRLRDRKAHSRQIHQTPRRNIHRQMN</sequence>